<protein>
    <recommendedName>
        <fullName evidence="4">Phage-related protein</fullName>
    </recommendedName>
</protein>
<gene>
    <name evidence="2" type="ORF">ACFFTO_26315</name>
</gene>
<keyword evidence="1" id="KW-0812">Transmembrane</keyword>
<feature type="transmembrane region" description="Helical" evidence="1">
    <location>
        <begin position="349"/>
        <end position="371"/>
    </location>
</feature>
<organism evidence="2 3">
    <name type="scientific">Amycolatopsis plumensis</name>
    <dbReference type="NCBI Taxonomy" id="236508"/>
    <lineage>
        <taxon>Bacteria</taxon>
        <taxon>Bacillati</taxon>
        <taxon>Actinomycetota</taxon>
        <taxon>Actinomycetes</taxon>
        <taxon>Pseudonocardiales</taxon>
        <taxon>Pseudonocardiaceae</taxon>
        <taxon>Amycolatopsis</taxon>
    </lineage>
</organism>
<evidence type="ECO:0000313" key="3">
    <source>
        <dbReference type="Proteomes" id="UP001589535"/>
    </source>
</evidence>
<feature type="transmembrane region" description="Helical" evidence="1">
    <location>
        <begin position="377"/>
        <end position="399"/>
    </location>
</feature>
<feature type="transmembrane region" description="Helical" evidence="1">
    <location>
        <begin position="84"/>
        <end position="102"/>
    </location>
</feature>
<evidence type="ECO:0000313" key="2">
    <source>
        <dbReference type="EMBL" id="MFB9687709.1"/>
    </source>
</evidence>
<feature type="transmembrane region" description="Helical" evidence="1">
    <location>
        <begin position="622"/>
        <end position="644"/>
    </location>
</feature>
<keyword evidence="1" id="KW-1133">Transmembrane helix</keyword>
<dbReference type="RefSeq" id="WP_378198523.1">
    <property type="nucleotide sequence ID" value="NZ_JBHMBK010000021.1"/>
</dbReference>
<evidence type="ECO:0000256" key="1">
    <source>
        <dbReference type="SAM" id="Phobius"/>
    </source>
</evidence>
<feature type="transmembrane region" description="Helical" evidence="1">
    <location>
        <begin position="406"/>
        <end position="425"/>
    </location>
</feature>
<feature type="transmembrane region" description="Helical" evidence="1">
    <location>
        <begin position="490"/>
        <end position="513"/>
    </location>
</feature>
<feature type="transmembrane region" description="Helical" evidence="1">
    <location>
        <begin position="57"/>
        <end position="78"/>
    </location>
</feature>
<dbReference type="Proteomes" id="UP001589535">
    <property type="component" value="Unassembled WGS sequence"/>
</dbReference>
<feature type="transmembrane region" description="Helical" evidence="1">
    <location>
        <begin position="520"/>
        <end position="539"/>
    </location>
</feature>
<evidence type="ECO:0008006" key="4">
    <source>
        <dbReference type="Google" id="ProtNLM"/>
    </source>
</evidence>
<reference evidence="2 3" key="1">
    <citation type="submission" date="2024-09" db="EMBL/GenBank/DDBJ databases">
        <authorList>
            <person name="Sun Q."/>
            <person name="Mori K."/>
        </authorList>
    </citation>
    <scope>NUCLEOTIDE SEQUENCE [LARGE SCALE GENOMIC DNA]</scope>
    <source>
        <strain evidence="2 3">JCM 13852</strain>
    </source>
</reference>
<comment type="caution">
    <text evidence="2">The sequence shown here is derived from an EMBL/GenBank/DDBJ whole genome shotgun (WGS) entry which is preliminary data.</text>
</comment>
<name>A0ABV5U8M7_9PSEU</name>
<feature type="transmembrane region" description="Helical" evidence="1">
    <location>
        <begin position="581"/>
        <end position="601"/>
    </location>
</feature>
<dbReference type="EMBL" id="JBHMBK010000021">
    <property type="protein sequence ID" value="MFB9687709.1"/>
    <property type="molecule type" value="Genomic_DNA"/>
</dbReference>
<keyword evidence="1" id="KW-0472">Membrane</keyword>
<keyword evidence="3" id="KW-1185">Reference proteome</keyword>
<accession>A0ABV5U8M7</accession>
<proteinExistence type="predicted"/>
<sequence>MALNIGELVGYLKLDRKQWNAGLVAARAQLKRLGAGNKDLNEIEHAVGRAAKGFVTLATKIAAVGAGANVLVSVVGLLASMSGALGLAVAAGLAAAGVMAAVKLGADGAKRAFEALDPTLDRLKANVSKSFESALIPAVNNLKGLLPKLQGGLQQIATAVGGVATKVTAMLNSGAQSAQLQSILAFTARLVDNIGKAAAPVIAAFIRIGAVAMPILLQLTNGAGAAAERFNAWVQRMADTGNITQWIQTAIDAFRSLGTILDNVIGIFADVFGALQDAGVGLGGTIGVAVAAIRDFLETAQGHDVLVALANAIAQVSALVGQVLTAALQAVAPLLPPLLGAFVQLATQAVPLLVGAITFLAPVLLNIATFIQQNIDWIGPLAIALGVWTAAQWALNIALDANPIGLIILAIGALIAIVATIITYWEPIAGFFVDLWNTVWKWTSDRISDIRDFIVNVWNGIVDWFAGLGSKIGSAFSSVIDWFASLPGKIGGFLASLPGTLWNAFTAAFQFALNAVVQGIEWVIAEVIALPLQIIWVVSQLGQLLWDLLVAAWNFAVEAVKAGVNAVVDFVVQLPGRVVDGLIVIGSLLVGLFTGAWNWALNTTVDLIFNIINFVRTLPQRIIDGISALGSMLSNAAGAAWRWFISTMISTAEGVWGFVRSIPGRILDGLGNLGSLLWDAGAAIIRGLLNGLKSAVGAVWDFVGGIADKIRSLKGPLPYDRQLLVPAGLAIMSGLHAGLKDGFKPIETWVSGVADTIAGTITTNTSGMAAAAREILDRINNGGDVFEDFSYRGSSANVDRYNDDLAQAFYRGGGQLDATQMTAFLQKVIDQQQRATVQIENYHPPADASPHEVAEDLDWLSRTGG</sequence>